<evidence type="ECO:0000313" key="12">
    <source>
        <dbReference type="EMBL" id="ABB33189.1"/>
    </source>
</evidence>
<dbReference type="GO" id="GO:0006298">
    <property type="term" value="P:mismatch repair"/>
    <property type="evidence" value="ECO:0007669"/>
    <property type="project" value="InterPro"/>
</dbReference>
<keyword evidence="1 9" id="KW-0540">Nuclease</keyword>
<dbReference type="InterPro" id="IPR036063">
    <property type="entry name" value="Smr_dom_sf"/>
</dbReference>
<evidence type="ECO:0000256" key="7">
    <source>
        <dbReference type="ARBA" id="ARBA00022884"/>
    </source>
</evidence>
<dbReference type="InterPro" id="IPR005747">
    <property type="entry name" value="MutS2"/>
</dbReference>
<dbReference type="GO" id="GO:0045910">
    <property type="term" value="P:negative regulation of DNA recombination"/>
    <property type="evidence" value="ECO:0007669"/>
    <property type="project" value="InterPro"/>
</dbReference>
<evidence type="ECO:0000256" key="5">
    <source>
        <dbReference type="ARBA" id="ARBA00022801"/>
    </source>
</evidence>
<evidence type="ECO:0000256" key="9">
    <source>
        <dbReference type="HAMAP-Rule" id="MF_00092"/>
    </source>
</evidence>
<dbReference type="Gene3D" id="3.30.1370.110">
    <property type="match status" value="1"/>
</dbReference>
<dbReference type="Pfam" id="PF00488">
    <property type="entry name" value="MutS_V"/>
    <property type="match status" value="1"/>
</dbReference>
<dbReference type="InterPro" id="IPR007696">
    <property type="entry name" value="DNA_mismatch_repair_MutS_core"/>
</dbReference>
<dbReference type="CDD" id="cd03280">
    <property type="entry name" value="ABC_MutS2"/>
    <property type="match status" value="1"/>
</dbReference>
<dbReference type="InterPro" id="IPR027417">
    <property type="entry name" value="P-loop_NTPase"/>
</dbReference>
<dbReference type="CDD" id="cd06503">
    <property type="entry name" value="ATP-synt_Fo_b"/>
    <property type="match status" value="1"/>
</dbReference>
<keyword evidence="8 9" id="KW-0238">DNA-binding</keyword>
<dbReference type="FunFam" id="3.30.1370.110:FF:000004">
    <property type="entry name" value="Endonuclease MutS2"/>
    <property type="match status" value="1"/>
</dbReference>
<dbReference type="EC" id="3.1.-.-" evidence="9"/>
<dbReference type="EC" id="3.6.4.-" evidence="9"/>
<dbReference type="GO" id="GO:0019843">
    <property type="term" value="F:rRNA binding"/>
    <property type="evidence" value="ECO:0007669"/>
    <property type="project" value="UniProtKB-UniRule"/>
</dbReference>
<evidence type="ECO:0000259" key="11">
    <source>
        <dbReference type="PROSITE" id="PS50828"/>
    </source>
</evidence>
<sequence length="785" mass="86816">MIRHETLRTLEFDKVLAAVGGYGHSTATQDEIALIRPLDDWSAITRRFGQVDEIRRMTQQGIAIPLSTFDDISALLDAVRPEGAVLDPTELVILFPVLRTMTAIAKQFAYRSDIPLLKELAGHVTGFPDILDELEVSIDSEGEILDSASPLLFDLRKKKRALTERIRRRLAEIVRETGVTTFLQDDFITQRGGRWVIPVRMDSKGMVPGVVHDVSNSGETAFMEPLEIIGLANELENLVAEEKAEMIRIVRAICRMLRREADPLAEQFRTLVHLDLLNAVATFADSLSAENPEINDARFIRVNEGRHPLLALMARERGAGRVVPLDLSLGETEQVMVITGPNAGGKTISLKTTGLLHLMALAGLPVPAASTSSFPLISDLLVDIGDEQSIEQSLSTFSAHVSNIAGILERADDRTVVLLDELGTGTEPVQGAAISCAVLADLQEKGARVIATTHLTDIVGFVHKRDGMVNASMEFDRATLTPLYRLKKGEPGQSHALEIARRYGLPDRVVEFATGMLSRMETEFHELLAELKDQRRRHEEALAEAERLRRDAEEKARIVRERLAEAEAKRREAVEKAFQEAKEIVRSARREVNAIIEEARKEKSREARKKIDEAEARVEEQLQEFHPEERVPLEAISEGDTVHVKRLGHDVTVLAVDRKGETLKVRAGTFELVVEAADVAPPREKGGKKPKARAAAKIAAPSRESTPHELNLIGLRVDDALGRLEPFLNHASLEGYGEVRIVHGKGTGALMRGVREYLDGHPLVREFRPGEPFEGGEGATVVLLR</sequence>
<evidence type="ECO:0000256" key="1">
    <source>
        <dbReference type="ARBA" id="ARBA00022722"/>
    </source>
</evidence>
<dbReference type="NCBIfam" id="TIGR01069">
    <property type="entry name" value="mutS2"/>
    <property type="match status" value="1"/>
</dbReference>
<dbReference type="GO" id="GO:0030983">
    <property type="term" value="F:mismatched DNA binding"/>
    <property type="evidence" value="ECO:0007669"/>
    <property type="project" value="InterPro"/>
</dbReference>
<dbReference type="PIRSF" id="PIRSF005814">
    <property type="entry name" value="MutS_YshD"/>
    <property type="match status" value="1"/>
</dbReference>
<dbReference type="InterPro" id="IPR036187">
    <property type="entry name" value="DNA_mismatch_repair_MutS_sf"/>
</dbReference>
<evidence type="ECO:0000313" key="13">
    <source>
        <dbReference type="Proteomes" id="UP000007073"/>
    </source>
</evidence>
<dbReference type="InterPro" id="IPR000432">
    <property type="entry name" value="DNA_mismatch_repair_MutS_C"/>
</dbReference>
<dbReference type="InterPro" id="IPR002625">
    <property type="entry name" value="Smr_dom"/>
</dbReference>
<dbReference type="GO" id="GO:0140664">
    <property type="term" value="F:ATP-dependent DNA damage sensor activity"/>
    <property type="evidence" value="ECO:0007669"/>
    <property type="project" value="InterPro"/>
</dbReference>
<comment type="function">
    <text evidence="9">Acts as a ribosome collision sensor, splitting the ribosome into its 2 subunits. Detects stalled/collided 70S ribosomes which it binds and splits by an ATP-hydrolysis driven conformational change. Acts upstream of the ribosome quality control system (RQC), a ribosome-associated complex that mediates the extraction of incompletely synthesized nascent chains from stalled ribosomes and their subsequent degradation. Probably generates substrates for RQC.</text>
</comment>
<protein>
    <recommendedName>
        <fullName evidence="9">Endonuclease MutS2</fullName>
        <ecNumber evidence="9">3.1.-.-</ecNumber>
    </recommendedName>
    <alternativeName>
        <fullName evidence="9">Ribosome-associated protein quality control-upstream factor</fullName>
        <shortName evidence="9">RQC-upstream factor</shortName>
        <shortName evidence="9">RqcU</shortName>
        <ecNumber evidence="9">3.6.4.-</ecNumber>
    </alternativeName>
</protein>
<dbReference type="SUPFAM" id="SSF48334">
    <property type="entry name" value="DNA repair protein MutS, domain III"/>
    <property type="match status" value="1"/>
</dbReference>
<keyword evidence="10" id="KW-0175">Coiled coil</keyword>
<keyword evidence="3 9" id="KW-0547">Nucleotide-binding</keyword>
<evidence type="ECO:0000256" key="8">
    <source>
        <dbReference type="ARBA" id="ARBA00023125"/>
    </source>
</evidence>
<keyword evidence="2 9" id="KW-0699">rRNA-binding</keyword>
<dbReference type="STRING" id="269799.Gmet_2974"/>
<dbReference type="AlphaFoldDB" id="Q39RD5"/>
<dbReference type="eggNOG" id="COG1193">
    <property type="taxonomic scope" value="Bacteria"/>
</dbReference>
<evidence type="ECO:0000256" key="4">
    <source>
        <dbReference type="ARBA" id="ARBA00022759"/>
    </source>
</evidence>
<comment type="similarity">
    <text evidence="9">Belongs to the DNA mismatch repair MutS family. MutS2 subfamily.</text>
</comment>
<evidence type="ECO:0000256" key="6">
    <source>
        <dbReference type="ARBA" id="ARBA00022840"/>
    </source>
</evidence>
<evidence type="ECO:0000256" key="10">
    <source>
        <dbReference type="SAM" id="Coils"/>
    </source>
</evidence>
<dbReference type="InterPro" id="IPR045076">
    <property type="entry name" value="MutS"/>
</dbReference>
<accession>Q39RD5</accession>
<dbReference type="HOGENOM" id="CLU_011252_2_1_7"/>
<comment type="subunit">
    <text evidence="9">Homodimer. Binds to stalled ribosomes, contacting rRNA.</text>
</comment>
<dbReference type="EMBL" id="CP000148">
    <property type="protein sequence ID" value="ABB33189.1"/>
    <property type="molecule type" value="Genomic_DNA"/>
</dbReference>
<keyword evidence="5 9" id="KW-0378">Hydrolase</keyword>
<reference evidence="12 13" key="2">
    <citation type="journal article" date="2009" name="BMC Microbiol.">
        <title>The genome sequence of Geobacter metallireducens: features of metabolism, physiology and regulation common and dissimilar to Geobacter sulfurreducens.</title>
        <authorList>
            <person name="Aklujkar M."/>
            <person name="Krushkal J."/>
            <person name="DiBartolo G."/>
            <person name="Lapidus A."/>
            <person name="Land M.L."/>
            <person name="Lovley D.R."/>
        </authorList>
    </citation>
    <scope>NUCLEOTIDE SEQUENCE [LARGE SCALE GENOMIC DNA]</scope>
    <source>
        <strain evidence="13">ATCC 53774 / DSM 7210 / GS-15</strain>
    </source>
</reference>
<dbReference type="PANTHER" id="PTHR48466">
    <property type="entry name" value="OS10G0509000 PROTEIN-RELATED"/>
    <property type="match status" value="1"/>
</dbReference>
<dbReference type="Pfam" id="PF01713">
    <property type="entry name" value="Smr"/>
    <property type="match status" value="1"/>
</dbReference>
<dbReference type="Proteomes" id="UP000007073">
    <property type="component" value="Chromosome"/>
</dbReference>
<comment type="function">
    <text evidence="9">Endonuclease that is involved in the suppression of homologous recombination and thus may have a key role in the control of bacterial genetic diversity.</text>
</comment>
<dbReference type="SMART" id="SM00534">
    <property type="entry name" value="MUTSac"/>
    <property type="match status" value="1"/>
</dbReference>
<dbReference type="FunFam" id="3.40.50.300:FF:001531">
    <property type="entry name" value="Endonuclease MutS2"/>
    <property type="match status" value="1"/>
</dbReference>
<keyword evidence="4 9" id="KW-0255">Endonuclease</keyword>
<feature type="binding site" evidence="9">
    <location>
        <begin position="340"/>
        <end position="347"/>
    </location>
    <ligand>
        <name>ATP</name>
        <dbReference type="ChEBI" id="CHEBI:30616"/>
    </ligand>
</feature>
<keyword evidence="6 9" id="KW-0067">ATP-binding</keyword>
<gene>
    <name evidence="9" type="primary">mutS2</name>
    <name evidence="12" type="synonym">mutS-2</name>
    <name evidence="9" type="synonym">rqcU</name>
    <name evidence="12" type="ordered locus">Gmet_2974</name>
</gene>
<dbReference type="GO" id="GO:0016887">
    <property type="term" value="F:ATP hydrolysis activity"/>
    <property type="evidence" value="ECO:0007669"/>
    <property type="project" value="InterPro"/>
</dbReference>
<keyword evidence="7 9" id="KW-0694">RNA-binding</keyword>
<dbReference type="GO" id="GO:0004519">
    <property type="term" value="F:endonuclease activity"/>
    <property type="evidence" value="ECO:0007669"/>
    <property type="project" value="UniProtKB-UniRule"/>
</dbReference>
<dbReference type="PANTHER" id="PTHR48466:SF2">
    <property type="entry name" value="OS10G0509000 PROTEIN"/>
    <property type="match status" value="1"/>
</dbReference>
<dbReference type="SUPFAM" id="SSF160443">
    <property type="entry name" value="SMR domain-like"/>
    <property type="match status" value="1"/>
</dbReference>
<dbReference type="SMART" id="SM00463">
    <property type="entry name" value="SMR"/>
    <property type="match status" value="1"/>
</dbReference>
<dbReference type="SUPFAM" id="SSF52540">
    <property type="entry name" value="P-loop containing nucleoside triphosphate hydrolases"/>
    <property type="match status" value="1"/>
</dbReference>
<evidence type="ECO:0000256" key="3">
    <source>
        <dbReference type="ARBA" id="ARBA00022741"/>
    </source>
</evidence>
<dbReference type="GO" id="GO:0043023">
    <property type="term" value="F:ribosomal large subunit binding"/>
    <property type="evidence" value="ECO:0007669"/>
    <property type="project" value="UniProtKB-UniRule"/>
</dbReference>
<organism evidence="12 13">
    <name type="scientific">Geobacter metallireducens (strain ATCC 53774 / DSM 7210 / GS-15)</name>
    <dbReference type="NCBI Taxonomy" id="269799"/>
    <lineage>
        <taxon>Bacteria</taxon>
        <taxon>Pseudomonadati</taxon>
        <taxon>Thermodesulfobacteriota</taxon>
        <taxon>Desulfuromonadia</taxon>
        <taxon>Geobacterales</taxon>
        <taxon>Geobacteraceae</taxon>
        <taxon>Geobacter</taxon>
    </lineage>
</organism>
<dbReference type="RefSeq" id="WP_004512907.1">
    <property type="nucleotide sequence ID" value="NC_007517.1"/>
</dbReference>
<dbReference type="KEGG" id="gme:Gmet_2974"/>
<name>Q39RD5_GEOMG</name>
<dbReference type="GO" id="GO:0005524">
    <property type="term" value="F:ATP binding"/>
    <property type="evidence" value="ECO:0007669"/>
    <property type="project" value="UniProtKB-UniRule"/>
</dbReference>
<dbReference type="Gene3D" id="3.40.50.300">
    <property type="entry name" value="P-loop containing nucleotide triphosphate hydrolases"/>
    <property type="match status" value="1"/>
</dbReference>
<proteinExistence type="inferred from homology"/>
<feature type="domain" description="Smr" evidence="11">
    <location>
        <begin position="710"/>
        <end position="785"/>
    </location>
</feature>
<dbReference type="SMART" id="SM00533">
    <property type="entry name" value="MUTSd"/>
    <property type="match status" value="1"/>
</dbReference>
<dbReference type="HAMAP" id="MF_00092">
    <property type="entry name" value="MutS2"/>
    <property type="match status" value="1"/>
</dbReference>
<dbReference type="PROSITE" id="PS50828">
    <property type="entry name" value="SMR"/>
    <property type="match status" value="1"/>
</dbReference>
<keyword evidence="13" id="KW-1185">Reference proteome</keyword>
<reference evidence="12 13" key="1">
    <citation type="submission" date="2005-10" db="EMBL/GenBank/DDBJ databases">
        <title>Complete sequence of Geobacter metallireducens GS-15.</title>
        <authorList>
            <consortium name="US DOE Joint Genome Institute"/>
            <person name="Copeland A."/>
            <person name="Lucas S."/>
            <person name="Lapidus A."/>
            <person name="Barry K."/>
            <person name="Detter J.C."/>
            <person name="Glavina T."/>
            <person name="Hammon N."/>
            <person name="Israni S."/>
            <person name="Pitluck S."/>
            <person name="Di Bartolo G."/>
            <person name="Chain P."/>
            <person name="Schmutz J."/>
            <person name="Larimer F."/>
            <person name="Land M."/>
            <person name="Kyrpides N."/>
            <person name="Ivanova N."/>
            <person name="Richardson P."/>
        </authorList>
    </citation>
    <scope>NUCLEOTIDE SEQUENCE [LARGE SCALE GENOMIC DNA]</scope>
    <source>
        <strain evidence="13">ATCC 53774 / DSM 7210 / GS-15</strain>
    </source>
</reference>
<feature type="coiled-coil region" evidence="10">
    <location>
        <begin position="517"/>
        <end position="624"/>
    </location>
</feature>
<evidence type="ECO:0000256" key="2">
    <source>
        <dbReference type="ARBA" id="ARBA00022730"/>
    </source>
</evidence>
<dbReference type="GO" id="GO:0072344">
    <property type="term" value="P:rescue of stalled ribosome"/>
    <property type="evidence" value="ECO:0007669"/>
    <property type="project" value="UniProtKB-UniRule"/>
</dbReference>